<keyword evidence="3" id="KW-1185">Reference proteome</keyword>
<dbReference type="Proteomes" id="UP000299102">
    <property type="component" value="Unassembled WGS sequence"/>
</dbReference>
<name>A0A4C1UY38_EUMVA</name>
<evidence type="ECO:0000313" key="2">
    <source>
        <dbReference type="EMBL" id="GBP31385.1"/>
    </source>
</evidence>
<organism evidence="2 3">
    <name type="scientific">Eumeta variegata</name>
    <name type="common">Bagworm moth</name>
    <name type="synonym">Eumeta japonica</name>
    <dbReference type="NCBI Taxonomy" id="151549"/>
    <lineage>
        <taxon>Eukaryota</taxon>
        <taxon>Metazoa</taxon>
        <taxon>Ecdysozoa</taxon>
        <taxon>Arthropoda</taxon>
        <taxon>Hexapoda</taxon>
        <taxon>Insecta</taxon>
        <taxon>Pterygota</taxon>
        <taxon>Neoptera</taxon>
        <taxon>Endopterygota</taxon>
        <taxon>Lepidoptera</taxon>
        <taxon>Glossata</taxon>
        <taxon>Ditrysia</taxon>
        <taxon>Tineoidea</taxon>
        <taxon>Psychidae</taxon>
        <taxon>Oiketicinae</taxon>
        <taxon>Eumeta</taxon>
    </lineage>
</organism>
<dbReference type="EMBL" id="BGZK01000245">
    <property type="protein sequence ID" value="GBP31385.1"/>
    <property type="molecule type" value="Genomic_DNA"/>
</dbReference>
<feature type="region of interest" description="Disordered" evidence="1">
    <location>
        <begin position="1"/>
        <end position="21"/>
    </location>
</feature>
<reference evidence="2 3" key="1">
    <citation type="journal article" date="2019" name="Commun. Biol.">
        <title>The bagworm genome reveals a unique fibroin gene that provides high tensile strength.</title>
        <authorList>
            <person name="Kono N."/>
            <person name="Nakamura H."/>
            <person name="Ohtoshi R."/>
            <person name="Tomita M."/>
            <person name="Numata K."/>
            <person name="Arakawa K."/>
        </authorList>
    </citation>
    <scope>NUCLEOTIDE SEQUENCE [LARGE SCALE GENOMIC DNA]</scope>
</reference>
<proteinExistence type="predicted"/>
<protein>
    <submittedName>
        <fullName evidence="2">Uncharacterized protein</fullName>
    </submittedName>
</protein>
<evidence type="ECO:0000256" key="1">
    <source>
        <dbReference type="SAM" id="MobiDB-lite"/>
    </source>
</evidence>
<feature type="region of interest" description="Disordered" evidence="1">
    <location>
        <begin position="47"/>
        <end position="78"/>
    </location>
</feature>
<comment type="caution">
    <text evidence="2">The sequence shown here is derived from an EMBL/GenBank/DDBJ whole genome shotgun (WGS) entry which is preliminary data.</text>
</comment>
<sequence length="140" mass="15706">MKDIRADGSGEVNGSPEFSLTGRNANQKLLLERHFYFRTTPIAKRQTSNSDTCALAKPQNRPFSSFGGGEGGKKPPQSYWRRLVIRTTSERLSASRRADIAHRAEIAENKLANARKVAGFVTRMALNPDERAFCWISFFV</sequence>
<gene>
    <name evidence="2" type="ORF">EVAR_13505_1</name>
</gene>
<dbReference type="AlphaFoldDB" id="A0A4C1UY38"/>
<evidence type="ECO:0000313" key="3">
    <source>
        <dbReference type="Proteomes" id="UP000299102"/>
    </source>
</evidence>
<accession>A0A4C1UY38</accession>